<keyword evidence="7" id="KW-0411">Iron-sulfur</keyword>
<evidence type="ECO:0000259" key="9">
    <source>
        <dbReference type="PROSITE" id="PS51384"/>
    </source>
</evidence>
<reference evidence="10 11" key="1">
    <citation type="submission" date="2019-07" db="EMBL/GenBank/DDBJ databases">
        <title>New species of Amycolatopsis and Streptomyces.</title>
        <authorList>
            <person name="Duangmal K."/>
            <person name="Teo W.F.A."/>
            <person name="Lipun K."/>
        </authorList>
    </citation>
    <scope>NUCLEOTIDE SEQUENCE [LARGE SCALE GENOMIC DNA]</scope>
    <source>
        <strain evidence="10 11">NBRC 106415</strain>
    </source>
</reference>
<dbReference type="PROSITE" id="PS51384">
    <property type="entry name" value="FAD_FR"/>
    <property type="match status" value="1"/>
</dbReference>
<keyword evidence="2" id="KW-0285">Flavoprotein</keyword>
<proteinExistence type="predicted"/>
<dbReference type="SUPFAM" id="SSF63380">
    <property type="entry name" value="Riboflavin synthase domain-like"/>
    <property type="match status" value="1"/>
</dbReference>
<accession>A0A5N8XA85</accession>
<dbReference type="InterPro" id="IPR054582">
    <property type="entry name" value="DmmA-like_N"/>
</dbReference>
<protein>
    <submittedName>
        <fullName evidence="10">Oxidoreductase</fullName>
    </submittedName>
</protein>
<dbReference type="InterPro" id="IPR012675">
    <property type="entry name" value="Beta-grasp_dom_sf"/>
</dbReference>
<keyword evidence="3" id="KW-0001">2Fe-2S</keyword>
<evidence type="ECO:0000256" key="6">
    <source>
        <dbReference type="ARBA" id="ARBA00023004"/>
    </source>
</evidence>
<evidence type="ECO:0000256" key="3">
    <source>
        <dbReference type="ARBA" id="ARBA00022714"/>
    </source>
</evidence>
<dbReference type="InterPro" id="IPR036010">
    <property type="entry name" value="2Fe-2S_ferredoxin-like_sf"/>
</dbReference>
<dbReference type="SUPFAM" id="SSF52343">
    <property type="entry name" value="Ferredoxin reductase-like, C-terminal NADP-linked domain"/>
    <property type="match status" value="1"/>
</dbReference>
<dbReference type="InterPro" id="IPR017938">
    <property type="entry name" value="Riboflavin_synthase-like_b-brl"/>
</dbReference>
<evidence type="ECO:0000259" key="8">
    <source>
        <dbReference type="PROSITE" id="PS51085"/>
    </source>
</evidence>
<evidence type="ECO:0000313" key="11">
    <source>
        <dbReference type="Proteomes" id="UP000400924"/>
    </source>
</evidence>
<dbReference type="InterPro" id="IPR017927">
    <property type="entry name" value="FAD-bd_FR_type"/>
</dbReference>
<name>A0A5N8XA85_9ACTN</name>
<sequence length="309" mass="33512">MTRELMQLVVDGIVEHSAEVRTLALVPAGGDLPGYVPGSNLPVEWRTGRFNSYSLTGDGFEPAAYTISVRRQPDGDGGSLWMHQLRVGQTIRARQPVSEFPPVWSARRHLLLAGGIGVTPIVSHARSHARWNHDFEVHYVARDHVLAAELAAAAGDKLHLHGSRSDFATTLTDLLVRQPVGTHLYVCGPESMIDAVREAALAACWPSTRVHSEPFAVTLAPGEPFTVRTSRSGRRVQVAPDETVLSALDAAGLSVRSQCRRGFCGECLTGVVSGDVIHRDDYLEAADRDAGEQMLICVSRARGELVLDL</sequence>
<gene>
    <name evidence="10" type="ORF">FNH08_04030</name>
</gene>
<evidence type="ECO:0000256" key="7">
    <source>
        <dbReference type="ARBA" id="ARBA00023014"/>
    </source>
</evidence>
<dbReference type="InterPro" id="IPR039261">
    <property type="entry name" value="FNR_nucleotide-bd"/>
</dbReference>
<dbReference type="PANTHER" id="PTHR47354:SF1">
    <property type="entry name" value="CARNITINE MONOOXYGENASE REDUCTASE SUBUNIT"/>
    <property type="match status" value="1"/>
</dbReference>
<dbReference type="CDD" id="cd00207">
    <property type="entry name" value="fer2"/>
    <property type="match status" value="1"/>
</dbReference>
<dbReference type="Proteomes" id="UP000400924">
    <property type="component" value="Unassembled WGS sequence"/>
</dbReference>
<feature type="domain" description="2Fe-2S ferredoxin-type" evidence="8">
    <location>
        <begin position="223"/>
        <end position="309"/>
    </location>
</feature>
<dbReference type="SUPFAM" id="SSF54292">
    <property type="entry name" value="2Fe-2S ferredoxin-like"/>
    <property type="match status" value="1"/>
</dbReference>
<dbReference type="AlphaFoldDB" id="A0A5N8XA85"/>
<comment type="caution">
    <text evidence="10">The sequence shown here is derived from an EMBL/GenBank/DDBJ whole genome shotgun (WGS) entry which is preliminary data.</text>
</comment>
<keyword evidence="6" id="KW-0408">Iron</keyword>
<dbReference type="Pfam" id="PF00111">
    <property type="entry name" value="Fer2"/>
    <property type="match status" value="1"/>
</dbReference>
<evidence type="ECO:0000313" key="10">
    <source>
        <dbReference type="EMBL" id="MPY56373.1"/>
    </source>
</evidence>
<evidence type="ECO:0000256" key="1">
    <source>
        <dbReference type="ARBA" id="ARBA00001974"/>
    </source>
</evidence>
<organism evidence="10 11">
    <name type="scientific">Streptomyces spongiae</name>
    <dbReference type="NCBI Taxonomy" id="565072"/>
    <lineage>
        <taxon>Bacteria</taxon>
        <taxon>Bacillati</taxon>
        <taxon>Actinomycetota</taxon>
        <taxon>Actinomycetes</taxon>
        <taxon>Kitasatosporales</taxon>
        <taxon>Streptomycetaceae</taxon>
        <taxon>Streptomyces</taxon>
    </lineage>
</organism>
<evidence type="ECO:0000256" key="4">
    <source>
        <dbReference type="ARBA" id="ARBA00022723"/>
    </source>
</evidence>
<dbReference type="Gene3D" id="3.40.50.80">
    <property type="entry name" value="Nucleotide-binding domain of ferredoxin-NADP reductase (FNR) module"/>
    <property type="match status" value="1"/>
</dbReference>
<dbReference type="CDD" id="cd06185">
    <property type="entry name" value="PDR_like"/>
    <property type="match status" value="1"/>
</dbReference>
<dbReference type="PRINTS" id="PR00409">
    <property type="entry name" value="PHDIOXRDTASE"/>
</dbReference>
<dbReference type="OrthoDB" id="502624at2"/>
<evidence type="ECO:0000256" key="2">
    <source>
        <dbReference type="ARBA" id="ARBA00022630"/>
    </source>
</evidence>
<dbReference type="GO" id="GO:0016491">
    <property type="term" value="F:oxidoreductase activity"/>
    <property type="evidence" value="ECO:0007669"/>
    <property type="project" value="UniProtKB-KW"/>
</dbReference>
<dbReference type="GO" id="GO:0051537">
    <property type="term" value="F:2 iron, 2 sulfur cluster binding"/>
    <property type="evidence" value="ECO:0007669"/>
    <property type="project" value="UniProtKB-KW"/>
</dbReference>
<feature type="domain" description="FAD-binding FR-type" evidence="9">
    <location>
        <begin position="3"/>
        <end position="103"/>
    </location>
</feature>
<keyword evidence="5" id="KW-0560">Oxidoreductase</keyword>
<dbReference type="EMBL" id="VJZC01000014">
    <property type="protein sequence ID" value="MPY56373.1"/>
    <property type="molecule type" value="Genomic_DNA"/>
</dbReference>
<dbReference type="PANTHER" id="PTHR47354">
    <property type="entry name" value="NADH OXIDOREDUCTASE HCR"/>
    <property type="match status" value="1"/>
</dbReference>
<keyword evidence="11" id="KW-1185">Reference proteome</keyword>
<dbReference type="PROSITE" id="PS51085">
    <property type="entry name" value="2FE2S_FER_2"/>
    <property type="match status" value="1"/>
</dbReference>
<dbReference type="Gene3D" id="2.40.30.10">
    <property type="entry name" value="Translation factors"/>
    <property type="match status" value="1"/>
</dbReference>
<dbReference type="InterPro" id="IPR001041">
    <property type="entry name" value="2Fe-2S_ferredoxin-type"/>
</dbReference>
<dbReference type="InterPro" id="IPR050415">
    <property type="entry name" value="MRET"/>
</dbReference>
<dbReference type="GO" id="GO:0046872">
    <property type="term" value="F:metal ion binding"/>
    <property type="evidence" value="ECO:0007669"/>
    <property type="project" value="UniProtKB-KW"/>
</dbReference>
<evidence type="ECO:0000256" key="5">
    <source>
        <dbReference type="ARBA" id="ARBA00023002"/>
    </source>
</evidence>
<dbReference type="Pfam" id="PF22290">
    <property type="entry name" value="DmmA-like_N"/>
    <property type="match status" value="1"/>
</dbReference>
<dbReference type="Gene3D" id="3.10.20.30">
    <property type="match status" value="1"/>
</dbReference>
<comment type="cofactor">
    <cofactor evidence="1">
        <name>FAD</name>
        <dbReference type="ChEBI" id="CHEBI:57692"/>
    </cofactor>
</comment>
<keyword evidence="4" id="KW-0479">Metal-binding</keyword>